<feature type="transmembrane region" description="Helical" evidence="1">
    <location>
        <begin position="37"/>
        <end position="64"/>
    </location>
</feature>
<sequence length="281" mass="31765">MIFPTADAITNSYCLLFIAVILGLYQRESSLRYRHIVLLCVMGVLLGQVKITCSIIALFVLFLLPKAQGYVKKIALMLPVLAAFISMWLWRVRTSQIAVAPNRVSLEKTHELEGQLLQSPWKIFPLIGRSLFEPMDFDTEKINGQLVNPRRNLQFFTGTEEVQLPLIVMAPVLIAIMVLLIVHMSYKSINKLQVGLVALIIVLYYVLSCVAMSITWVGNIDVYASGLQNRYFIPVLPLAALLIPNFIRSEHINRRTLAISVAVLTLFSYIAIVVTYVIQWK</sequence>
<feature type="transmembrane region" description="Helical" evidence="1">
    <location>
        <begin position="70"/>
        <end position="90"/>
    </location>
</feature>
<keyword evidence="1" id="KW-1133">Transmembrane helix</keyword>
<feature type="transmembrane region" description="Helical" evidence="1">
    <location>
        <begin position="192"/>
        <end position="217"/>
    </location>
</feature>
<feature type="transmembrane region" description="Helical" evidence="1">
    <location>
        <begin position="229"/>
        <end position="247"/>
    </location>
</feature>
<keyword evidence="1" id="KW-0812">Transmembrane</keyword>
<evidence type="ECO:0000313" key="3">
    <source>
        <dbReference type="Proteomes" id="UP000529710"/>
    </source>
</evidence>
<dbReference type="Pfam" id="PF09913">
    <property type="entry name" value="DUF2142"/>
    <property type="match status" value="1"/>
</dbReference>
<organism evidence="2 3">
    <name type="scientific">Bifidobacterium erythrocebi</name>
    <dbReference type="NCBI Taxonomy" id="2675325"/>
    <lineage>
        <taxon>Bacteria</taxon>
        <taxon>Bacillati</taxon>
        <taxon>Actinomycetota</taxon>
        <taxon>Actinomycetes</taxon>
        <taxon>Bifidobacteriales</taxon>
        <taxon>Bifidobacteriaceae</taxon>
        <taxon>Bifidobacterium</taxon>
    </lineage>
</organism>
<dbReference type="AlphaFoldDB" id="A0A7Y0EUZ6"/>
<evidence type="ECO:0008006" key="4">
    <source>
        <dbReference type="Google" id="ProtNLM"/>
    </source>
</evidence>
<protein>
    <recommendedName>
        <fullName evidence="4">DUF2142 domain-containing protein</fullName>
    </recommendedName>
</protein>
<dbReference type="EMBL" id="JAAIIF010000018">
    <property type="protein sequence ID" value="NMM96893.1"/>
    <property type="molecule type" value="Genomic_DNA"/>
</dbReference>
<proteinExistence type="predicted"/>
<feature type="transmembrane region" description="Helical" evidence="1">
    <location>
        <begin position="164"/>
        <end position="186"/>
    </location>
</feature>
<accession>A0A7Y0EUZ6</accession>
<feature type="transmembrane region" description="Helical" evidence="1">
    <location>
        <begin position="259"/>
        <end position="278"/>
    </location>
</feature>
<keyword evidence="1" id="KW-0472">Membrane</keyword>
<feature type="transmembrane region" description="Helical" evidence="1">
    <location>
        <begin position="6"/>
        <end position="25"/>
    </location>
</feature>
<evidence type="ECO:0000313" key="2">
    <source>
        <dbReference type="EMBL" id="NMM96893.1"/>
    </source>
</evidence>
<evidence type="ECO:0000256" key="1">
    <source>
        <dbReference type="SAM" id="Phobius"/>
    </source>
</evidence>
<keyword evidence="3" id="KW-1185">Reference proteome</keyword>
<reference evidence="2 3" key="1">
    <citation type="submission" date="2020-02" db="EMBL/GenBank/DDBJ databases">
        <title>Characterization of phylogenetic diversity of novel bifidobacterial species isolated in Czech ZOOs.</title>
        <authorList>
            <person name="Lugli G.A."/>
            <person name="Vera N.B."/>
            <person name="Ventura M."/>
        </authorList>
    </citation>
    <scope>NUCLEOTIDE SEQUENCE [LARGE SCALE GENOMIC DNA]</scope>
    <source>
        <strain evidence="2 3">DSM 109960</strain>
    </source>
</reference>
<gene>
    <name evidence="2" type="ORF">G1C98_1629</name>
</gene>
<dbReference type="Proteomes" id="UP000529710">
    <property type="component" value="Unassembled WGS sequence"/>
</dbReference>
<comment type="caution">
    <text evidence="2">The sequence shown here is derived from an EMBL/GenBank/DDBJ whole genome shotgun (WGS) entry which is preliminary data.</text>
</comment>
<dbReference type="InterPro" id="IPR018674">
    <property type="entry name" value="DUF2142_membrane"/>
</dbReference>
<name>A0A7Y0EUZ6_9BIFI</name>